<name>A0ABT2ZTL5_9RHOB</name>
<dbReference type="SUPFAM" id="SSF46785">
    <property type="entry name" value="Winged helix' DNA-binding domain"/>
    <property type="match status" value="1"/>
</dbReference>
<dbReference type="InterPro" id="IPR005119">
    <property type="entry name" value="LysR_subst-bd"/>
</dbReference>
<organism evidence="6 7">
    <name type="scientific">Albidovulum litorale</name>
    <dbReference type="NCBI Taxonomy" id="2984134"/>
    <lineage>
        <taxon>Bacteria</taxon>
        <taxon>Pseudomonadati</taxon>
        <taxon>Pseudomonadota</taxon>
        <taxon>Alphaproteobacteria</taxon>
        <taxon>Rhodobacterales</taxon>
        <taxon>Paracoccaceae</taxon>
        <taxon>Albidovulum</taxon>
    </lineage>
</organism>
<comment type="caution">
    <text evidence="6">The sequence shown here is derived from an EMBL/GenBank/DDBJ whole genome shotgun (WGS) entry which is preliminary data.</text>
</comment>
<keyword evidence="7" id="KW-1185">Reference proteome</keyword>
<evidence type="ECO:0000313" key="6">
    <source>
        <dbReference type="EMBL" id="MCV2874493.1"/>
    </source>
</evidence>
<dbReference type="Proteomes" id="UP001652564">
    <property type="component" value="Unassembled WGS sequence"/>
</dbReference>
<dbReference type="InterPro" id="IPR036388">
    <property type="entry name" value="WH-like_DNA-bd_sf"/>
</dbReference>
<dbReference type="PANTHER" id="PTHR30579:SF7">
    <property type="entry name" value="HTH-TYPE TRANSCRIPTIONAL REGULATOR LRHA-RELATED"/>
    <property type="match status" value="1"/>
</dbReference>
<dbReference type="Pfam" id="PF03466">
    <property type="entry name" value="LysR_substrate"/>
    <property type="match status" value="1"/>
</dbReference>
<dbReference type="InterPro" id="IPR036390">
    <property type="entry name" value="WH_DNA-bd_sf"/>
</dbReference>
<dbReference type="InterPro" id="IPR050176">
    <property type="entry name" value="LTTR"/>
</dbReference>
<evidence type="ECO:0000256" key="3">
    <source>
        <dbReference type="ARBA" id="ARBA00023125"/>
    </source>
</evidence>
<proteinExistence type="inferred from homology"/>
<protein>
    <submittedName>
        <fullName evidence="6">LysR family transcriptional regulator</fullName>
    </submittedName>
</protein>
<evidence type="ECO:0000256" key="1">
    <source>
        <dbReference type="ARBA" id="ARBA00009437"/>
    </source>
</evidence>
<evidence type="ECO:0000259" key="5">
    <source>
        <dbReference type="PROSITE" id="PS50931"/>
    </source>
</evidence>
<dbReference type="SUPFAM" id="SSF53850">
    <property type="entry name" value="Periplasmic binding protein-like II"/>
    <property type="match status" value="1"/>
</dbReference>
<keyword evidence="2" id="KW-0805">Transcription regulation</keyword>
<dbReference type="InterPro" id="IPR000847">
    <property type="entry name" value="LysR_HTH_N"/>
</dbReference>
<keyword evidence="3" id="KW-0238">DNA-binding</keyword>
<keyword evidence="4" id="KW-0804">Transcription</keyword>
<dbReference type="Pfam" id="PF00126">
    <property type="entry name" value="HTH_1"/>
    <property type="match status" value="1"/>
</dbReference>
<dbReference type="Gene3D" id="1.10.10.10">
    <property type="entry name" value="Winged helix-like DNA-binding domain superfamily/Winged helix DNA-binding domain"/>
    <property type="match status" value="1"/>
</dbReference>
<reference evidence="6 7" key="1">
    <citation type="submission" date="2022-10" db="EMBL/GenBank/DDBJ databases">
        <title>Defluviimonas sp. nov., isolated from ocean surface sediments.</title>
        <authorList>
            <person name="He W."/>
            <person name="Wang L."/>
            <person name="Zhang D.-F."/>
        </authorList>
    </citation>
    <scope>NUCLEOTIDE SEQUENCE [LARGE SCALE GENOMIC DNA]</scope>
    <source>
        <strain evidence="6 7">WL0050</strain>
    </source>
</reference>
<dbReference type="RefSeq" id="WP_263741765.1">
    <property type="nucleotide sequence ID" value="NZ_JAOWKZ010000005.1"/>
</dbReference>
<dbReference type="PANTHER" id="PTHR30579">
    <property type="entry name" value="TRANSCRIPTIONAL REGULATOR"/>
    <property type="match status" value="1"/>
</dbReference>
<gene>
    <name evidence="6" type="ORF">OEZ71_19515</name>
</gene>
<evidence type="ECO:0000256" key="2">
    <source>
        <dbReference type="ARBA" id="ARBA00023015"/>
    </source>
</evidence>
<feature type="domain" description="HTH lysR-type" evidence="5">
    <location>
        <begin position="5"/>
        <end position="62"/>
    </location>
</feature>
<comment type="similarity">
    <text evidence="1">Belongs to the LysR transcriptional regulatory family.</text>
</comment>
<dbReference type="PROSITE" id="PS50931">
    <property type="entry name" value="HTH_LYSR"/>
    <property type="match status" value="1"/>
</dbReference>
<dbReference type="EMBL" id="JAOWKZ010000005">
    <property type="protein sequence ID" value="MCV2874493.1"/>
    <property type="molecule type" value="Genomic_DNA"/>
</dbReference>
<dbReference type="Gene3D" id="3.40.190.10">
    <property type="entry name" value="Periplasmic binding protein-like II"/>
    <property type="match status" value="2"/>
</dbReference>
<dbReference type="PRINTS" id="PR00039">
    <property type="entry name" value="HTHLYSR"/>
</dbReference>
<accession>A0ABT2ZTL5</accession>
<sequence>MPRNLDLTALRALVAVADSGGVTRAAGLLNLTQSAVSMQIKRLEEGLGQNFFTRAQRKLTLTPEGEMLAQYARRMLTLNDEALSRLTDEDCRTEIRLGVPHDIVYPAIPRVLQQLAAVYPCARINLVSSFTNMLKDGFAKGEFDLIVTTEEAPGEGGGVIGELPLVWVGAPGGVAWHQRPLRLGFEENCRFRPIAVAALDKAGIPWEMSFTGRSNDTIQAMVAADLAVTARMRGLLPEGTAEIRGAGELPSLGTMGICLYDAGVTRGEVVECLKAEIAEAYSASATRTTTLPVDLRSRRVANASSAFSSGNM</sequence>
<evidence type="ECO:0000313" key="7">
    <source>
        <dbReference type="Proteomes" id="UP001652564"/>
    </source>
</evidence>
<evidence type="ECO:0000256" key="4">
    <source>
        <dbReference type="ARBA" id="ARBA00023163"/>
    </source>
</evidence>